<dbReference type="PROSITE" id="PS51257">
    <property type="entry name" value="PROKAR_LIPOPROTEIN"/>
    <property type="match status" value="1"/>
</dbReference>
<accession>A0ABU7XSM2</accession>
<gene>
    <name evidence="1" type="ORF">N1F79_10060</name>
</gene>
<evidence type="ECO:0008006" key="3">
    <source>
        <dbReference type="Google" id="ProtNLM"/>
    </source>
</evidence>
<comment type="caution">
    <text evidence="1">The sequence shown here is derived from an EMBL/GenBank/DDBJ whole genome shotgun (WGS) entry which is preliminary data.</text>
</comment>
<evidence type="ECO:0000313" key="1">
    <source>
        <dbReference type="EMBL" id="MEF3833474.1"/>
    </source>
</evidence>
<dbReference type="PANTHER" id="PTHR42754:SF1">
    <property type="entry name" value="LIPOPROTEIN"/>
    <property type="match status" value="1"/>
</dbReference>
<dbReference type="Proteomes" id="UP001337305">
    <property type="component" value="Unassembled WGS sequence"/>
</dbReference>
<keyword evidence="2" id="KW-1185">Reference proteome</keyword>
<proteinExistence type="predicted"/>
<dbReference type="RefSeq" id="WP_303305818.1">
    <property type="nucleotide sequence ID" value="NZ_JAUOEO010000001.1"/>
</dbReference>
<name>A0ABU7XSM2_9FLAO</name>
<evidence type="ECO:0000313" key="2">
    <source>
        <dbReference type="Proteomes" id="UP001337305"/>
    </source>
</evidence>
<dbReference type="InterPro" id="IPR011047">
    <property type="entry name" value="Quinoprotein_ADH-like_sf"/>
</dbReference>
<sequence length="461" mass="50184">MSLKKVALNRKIAMQIVKTNFFLAIGIAFFFSCSNNDDASNNTSQGLKKEIDFVKTIGGTKNESAQSVTKTSDGGYVILGYVQSTDGDVENKQNESFDYWLIKYDQNNTLQWQKTYGGSDDDRGSDIIQTSDGGFAVLGYSKSNDGDVNENNGFNDFWVSKLDVSGTISWEKSFGFSGADHGISMIQTNDNGYLLTGVLDVSASNGEGNSKSLSSKRHAGGDYWAIKLNASGEKQWSKFFGGTFTDTPYDVIQTEDHGYIVVGSSDSDDVDIKGNKGSYDFWVIKISDTGNLVWEKSFGGSETEEARAITKSSDGNYIIVGDTRSNDLDVSSNHGAADLWIIKMTPTGNLIWEKTFGGNSFDVGRSISKTLDNGFIISGSSRSSDGDISNNNGQNDAWVVKIDDQANLEWQKTIGGSNIDFAYDAVELDDKSIIVVGESNSANIDIPDNKGFTDLLIFKIK</sequence>
<dbReference type="SUPFAM" id="SSF50998">
    <property type="entry name" value="Quinoprotein alcohol dehydrogenase-like"/>
    <property type="match status" value="1"/>
</dbReference>
<organism evidence="1 2">
    <name type="scientific">Flavivirga spongiicola</name>
    <dbReference type="NCBI Taxonomy" id="421621"/>
    <lineage>
        <taxon>Bacteria</taxon>
        <taxon>Pseudomonadati</taxon>
        <taxon>Bacteroidota</taxon>
        <taxon>Flavobacteriia</taxon>
        <taxon>Flavobacteriales</taxon>
        <taxon>Flavobacteriaceae</taxon>
        <taxon>Flavivirga</taxon>
    </lineage>
</organism>
<dbReference type="PANTHER" id="PTHR42754">
    <property type="entry name" value="ENDOGLUCANASE"/>
    <property type="match status" value="1"/>
</dbReference>
<dbReference type="EMBL" id="JAODOP010000004">
    <property type="protein sequence ID" value="MEF3833474.1"/>
    <property type="molecule type" value="Genomic_DNA"/>
</dbReference>
<protein>
    <recommendedName>
        <fullName evidence="3">Bulb-type lectin domain-containing protein</fullName>
    </recommendedName>
</protein>
<reference evidence="1 2" key="1">
    <citation type="submission" date="2022-09" db="EMBL/GenBank/DDBJ databases">
        <title>Genome sequencing of Flavivirga sp. MEBiC05379.</title>
        <authorList>
            <person name="Oh H.-M."/>
            <person name="Kwon K.K."/>
            <person name="Park M.J."/>
            <person name="Yang S.-H."/>
        </authorList>
    </citation>
    <scope>NUCLEOTIDE SEQUENCE [LARGE SCALE GENOMIC DNA]</scope>
    <source>
        <strain evidence="1 2">MEBiC05379</strain>
    </source>
</reference>